<dbReference type="InterPro" id="IPR003439">
    <property type="entry name" value="ABC_transporter-like_ATP-bd"/>
</dbReference>
<name>A0ABT7D7D9_9ACTN</name>
<dbReference type="InterPro" id="IPR015856">
    <property type="entry name" value="ABC_transpr_CbiO/EcfA_su"/>
</dbReference>
<keyword evidence="2" id="KW-0547">Nucleotide-binding</keyword>
<evidence type="ECO:0000313" key="6">
    <source>
        <dbReference type="EMBL" id="MDJ1641727.1"/>
    </source>
</evidence>
<comment type="caution">
    <text evidence="6">The sequence shown here is derived from an EMBL/GenBank/DDBJ whole genome shotgun (WGS) entry which is preliminary data.</text>
</comment>
<dbReference type="Gene3D" id="3.40.50.300">
    <property type="entry name" value="P-loop containing nucleotide triphosphate hydrolases"/>
    <property type="match status" value="2"/>
</dbReference>
<feature type="region of interest" description="Disordered" evidence="4">
    <location>
        <begin position="341"/>
        <end position="365"/>
    </location>
</feature>
<dbReference type="PANTHER" id="PTHR24220:SF687">
    <property type="entry name" value="ABC TRANSPORTER ATP-BINDING PROTEIN SCO2324-RELATED"/>
    <property type="match status" value="1"/>
</dbReference>
<evidence type="ECO:0000259" key="5">
    <source>
        <dbReference type="PROSITE" id="PS50893"/>
    </source>
</evidence>
<proteinExistence type="predicted"/>
<gene>
    <name evidence="6" type="ORF">P5W92_15080</name>
</gene>
<keyword evidence="1" id="KW-0813">Transport</keyword>
<sequence>MITFDRVSVVYDGTDEPVLRDVNLSVDEGELCLVVGHTGVGKSTLLGAVNGLVPHFTGGTLYGTVTVDGRDTADHPPRELADVVGVVGQDPLNGFVTDTVEEELAYAMEQLAISPTVMRKRVEETLDLLGLADLRHRALHELSGGQQQRVAIGSVLTAHPRVLVLDEPTSALDPTAAEEVLAAVTRLVHDLGVTVLLAEHRLERVVQYADRVIHLPGNGRVVSGAPSEIFTASSIAPPIVELGRAAGWSPLPLSVRDARRAARPLRTALEGAAPPPVRAVPDAPGATLLGARGITVAYRGVPAVREVDLDLRAGEVTALMGRNGSGKSSLLWALQGSGPRAAGTVRVGRDESGAPGAAKGGDPKKLSAAEARRLVGLVPQTPTDLLYLESVKQELDQADIESGTGTGGKAAAGTTGPSARAILDRLAPGIDGATHPRDLSEGQKLALVLAIQLAAAPRVLLLDEPTRGLDYRAKTQLIAMVDELAAGGRSVVVSTHDVEFAARAADRVVVLAEGDIVADGPTTEVIVASPVFAPQVAKILAPLPYLTVDQVTAVLPGGEADA</sequence>
<evidence type="ECO:0000256" key="3">
    <source>
        <dbReference type="ARBA" id="ARBA00022840"/>
    </source>
</evidence>
<organism evidence="6 7">
    <name type="scientific">Streptomyces pakalii</name>
    <dbReference type="NCBI Taxonomy" id="3036494"/>
    <lineage>
        <taxon>Bacteria</taxon>
        <taxon>Bacillati</taxon>
        <taxon>Actinomycetota</taxon>
        <taxon>Actinomycetes</taxon>
        <taxon>Kitasatosporales</taxon>
        <taxon>Streptomycetaceae</taxon>
        <taxon>Streptomyces</taxon>
    </lineage>
</organism>
<dbReference type="InterPro" id="IPR003593">
    <property type="entry name" value="AAA+_ATPase"/>
</dbReference>
<dbReference type="PROSITE" id="PS00211">
    <property type="entry name" value="ABC_TRANSPORTER_1"/>
    <property type="match status" value="1"/>
</dbReference>
<evidence type="ECO:0000256" key="2">
    <source>
        <dbReference type="ARBA" id="ARBA00022741"/>
    </source>
</evidence>
<dbReference type="RefSeq" id="WP_283895148.1">
    <property type="nucleotide sequence ID" value="NZ_JARWAF010000006.1"/>
</dbReference>
<protein>
    <submittedName>
        <fullName evidence="6">ATP-binding cassette domain-containing protein</fullName>
    </submittedName>
</protein>
<feature type="domain" description="ABC transporter" evidence="5">
    <location>
        <begin position="2"/>
        <end position="242"/>
    </location>
</feature>
<dbReference type="EMBL" id="JARWAF010000006">
    <property type="protein sequence ID" value="MDJ1641727.1"/>
    <property type="molecule type" value="Genomic_DNA"/>
</dbReference>
<feature type="domain" description="ABC transporter" evidence="5">
    <location>
        <begin position="289"/>
        <end position="538"/>
    </location>
</feature>
<evidence type="ECO:0000256" key="1">
    <source>
        <dbReference type="ARBA" id="ARBA00022448"/>
    </source>
</evidence>
<dbReference type="PROSITE" id="PS50893">
    <property type="entry name" value="ABC_TRANSPORTER_2"/>
    <property type="match status" value="2"/>
</dbReference>
<dbReference type="PANTHER" id="PTHR24220">
    <property type="entry name" value="IMPORT ATP-BINDING PROTEIN"/>
    <property type="match status" value="1"/>
</dbReference>
<dbReference type="GO" id="GO:0005524">
    <property type="term" value="F:ATP binding"/>
    <property type="evidence" value="ECO:0007669"/>
    <property type="project" value="UniProtKB-KW"/>
</dbReference>
<keyword evidence="7" id="KW-1185">Reference proteome</keyword>
<dbReference type="Pfam" id="PF00005">
    <property type="entry name" value="ABC_tran"/>
    <property type="match status" value="2"/>
</dbReference>
<dbReference type="Proteomes" id="UP001237194">
    <property type="component" value="Unassembled WGS sequence"/>
</dbReference>
<evidence type="ECO:0000256" key="4">
    <source>
        <dbReference type="SAM" id="MobiDB-lite"/>
    </source>
</evidence>
<keyword evidence="3 6" id="KW-0067">ATP-binding</keyword>
<dbReference type="SMART" id="SM00382">
    <property type="entry name" value="AAA"/>
    <property type="match status" value="2"/>
</dbReference>
<reference evidence="6 7" key="1">
    <citation type="submission" date="2023-04" db="EMBL/GenBank/DDBJ databases">
        <title>A novel species of the genus Streptomyces: Streptomyces pakalii sp. nov. isolated from a Mexican soil jungle.</title>
        <authorList>
            <person name="Chavez-Hernandez M.A."/>
            <person name="Ortiz-Alvarez J."/>
            <person name="Villa-Tanaca L."/>
            <person name="Hernandez-Rodriguez C."/>
        </authorList>
    </citation>
    <scope>NUCLEOTIDE SEQUENCE [LARGE SCALE GENOMIC DNA]</scope>
    <source>
        <strain evidence="6 7">ENCB-J15</strain>
    </source>
</reference>
<dbReference type="CDD" id="cd03225">
    <property type="entry name" value="ABC_cobalt_CbiO_domain1"/>
    <property type="match status" value="1"/>
</dbReference>
<dbReference type="SUPFAM" id="SSF52540">
    <property type="entry name" value="P-loop containing nucleoside triphosphate hydrolases"/>
    <property type="match status" value="2"/>
</dbReference>
<dbReference type="InterPro" id="IPR015854">
    <property type="entry name" value="ABC_transpr_LolD-like"/>
</dbReference>
<accession>A0ABT7D7D9</accession>
<dbReference type="InterPro" id="IPR027417">
    <property type="entry name" value="P-loop_NTPase"/>
</dbReference>
<dbReference type="InterPro" id="IPR017871">
    <property type="entry name" value="ABC_transporter-like_CS"/>
</dbReference>
<evidence type="ECO:0000313" key="7">
    <source>
        <dbReference type="Proteomes" id="UP001237194"/>
    </source>
</evidence>